<evidence type="ECO:0000259" key="16">
    <source>
        <dbReference type="Pfam" id="PF22492"/>
    </source>
</evidence>
<evidence type="ECO:0000256" key="12">
    <source>
        <dbReference type="ARBA" id="ARBA00029664"/>
    </source>
</evidence>
<dbReference type="RefSeq" id="WP_234234008.1">
    <property type="nucleotide sequence ID" value="NZ_JAEMBI010000007.1"/>
</dbReference>
<name>R4WWD6_PORGN</name>
<dbReference type="Pfam" id="PF22492">
    <property type="entry name" value="FimA4_C"/>
    <property type="match status" value="1"/>
</dbReference>
<evidence type="ECO:0000256" key="2">
    <source>
        <dbReference type="ARBA" id="ARBA00004561"/>
    </source>
</evidence>
<evidence type="ECO:0000313" key="17">
    <source>
        <dbReference type="EMBL" id="BAN28863.1"/>
    </source>
</evidence>
<evidence type="ECO:0000259" key="15">
    <source>
        <dbReference type="Pfam" id="PF06321"/>
    </source>
</evidence>
<feature type="domain" description="Major fimbrium subunit FimA C-terminal" evidence="16">
    <location>
        <begin position="171"/>
        <end position="377"/>
    </location>
</feature>
<comment type="similarity">
    <text evidence="3">Belongs to the bacteroidetes fimbrillin superfamily. FimA/Mfa1 family.</text>
</comment>
<dbReference type="GO" id="GO:0009279">
    <property type="term" value="C:cell outer membrane"/>
    <property type="evidence" value="ECO:0007669"/>
    <property type="project" value="UniProtKB-SubCell"/>
</dbReference>
<keyword evidence="8" id="KW-0564">Palmitate</keyword>
<dbReference type="GO" id="GO:0009289">
    <property type="term" value="C:pilus"/>
    <property type="evidence" value="ECO:0007669"/>
    <property type="project" value="UniProtKB-SubCell"/>
</dbReference>
<evidence type="ECO:0000256" key="1">
    <source>
        <dbReference type="ARBA" id="ARBA00004442"/>
    </source>
</evidence>
<dbReference type="Pfam" id="PF06321">
    <property type="entry name" value="P_gingi_FimA"/>
    <property type="match status" value="1"/>
</dbReference>
<evidence type="ECO:0000256" key="8">
    <source>
        <dbReference type="ARBA" id="ARBA00023139"/>
    </source>
</evidence>
<feature type="domain" description="Major fimbrial subunit protein N-terminal" evidence="15">
    <location>
        <begin position="33"/>
        <end position="169"/>
    </location>
</feature>
<keyword evidence="6" id="KW-0843">Virulence</keyword>
<feature type="chain" id="PRO_5004372806" description="Fimbrillin" evidence="14">
    <location>
        <begin position="21"/>
        <end position="386"/>
    </location>
</feature>
<evidence type="ECO:0000256" key="9">
    <source>
        <dbReference type="ARBA" id="ARBA00023237"/>
    </source>
</evidence>
<dbReference type="GO" id="GO:0005198">
    <property type="term" value="F:structural molecule activity"/>
    <property type="evidence" value="ECO:0007669"/>
    <property type="project" value="InterPro"/>
</dbReference>
<keyword evidence="7" id="KW-0472">Membrane</keyword>
<sequence length="386" mass="41590">MKKTKFFLLGLAALAMTACNKDNEAEPVTEGNATISVVLKTSNPNRAFGNAGDEAKVAKLTVMVYKGEQQEAIKSAENATKVENIKCSAGQRTLVVMANTGGMELAGKTLAEVKALTTELTEGNQEAAGLIMTAEPVEVTLVAGNNYYGYDGSQGGNQISQGTPLEIKRVHARIAFTKIEVTMSQSYANKYNFAPENIYALVAKKKSNLFGASLANNDDAYLTGSSTDFNGAYSPANYTHVDWLGRDYTEPSNNAPQGFYVLESTYAQNAGLRPTILCVKGKLTKHDGTPLSSEEMTAAFNAGWIVANNDPTTYYPVLVNFESNNYTYTGEAVEKGKIVRNHKFDINLTITGPGTNNPENPITESANLNVNCVVAAWKGVVQNVIW</sequence>
<evidence type="ECO:0000256" key="7">
    <source>
        <dbReference type="ARBA" id="ARBA00023136"/>
    </source>
</evidence>
<evidence type="ECO:0000256" key="6">
    <source>
        <dbReference type="ARBA" id="ARBA00023026"/>
    </source>
</evidence>
<feature type="signal peptide" evidence="14">
    <location>
        <begin position="1"/>
        <end position="20"/>
    </location>
</feature>
<evidence type="ECO:0000256" key="13">
    <source>
        <dbReference type="ARBA" id="ARBA00045723"/>
    </source>
</evidence>
<evidence type="ECO:0000256" key="4">
    <source>
        <dbReference type="ARBA" id="ARBA00022729"/>
    </source>
</evidence>
<dbReference type="EMBL" id="AB795772">
    <property type="protein sequence ID" value="BAN28863.1"/>
    <property type="molecule type" value="Genomic_DNA"/>
</dbReference>
<evidence type="ECO:0000256" key="11">
    <source>
        <dbReference type="ARBA" id="ARBA00023288"/>
    </source>
</evidence>
<keyword evidence="9" id="KW-0998">Cell outer membrane</keyword>
<protein>
    <recommendedName>
        <fullName evidence="12">Fimbrillin</fullName>
    </recommendedName>
</protein>
<accession>R4WWD6</accession>
<evidence type="ECO:0000256" key="14">
    <source>
        <dbReference type="SAM" id="SignalP"/>
    </source>
</evidence>
<reference evidence="17" key="1">
    <citation type="journal article" date="2013" name="Mol. Oral. Microbiol.">
        <title>Genetic and antigenic analyses of Porphyromonas gingivalis FimA fimbriae.</title>
        <authorList>
            <person name="Nagano K."/>
            <person name="Abiko Y."/>
            <person name="Yoshida Y."/>
            <person name="Yoshimura F."/>
        </authorList>
    </citation>
    <scope>NUCLEOTIDE SEQUENCE</scope>
    <source>
        <strain evidence="17">EM3</strain>
    </source>
</reference>
<evidence type="ECO:0000256" key="3">
    <source>
        <dbReference type="ARBA" id="ARBA00006011"/>
    </source>
</evidence>
<dbReference type="InterPro" id="IPR008110">
    <property type="entry name" value="Fimbrillin"/>
</dbReference>
<gene>
    <name evidence="17" type="primary">fimA</name>
</gene>
<dbReference type="GO" id="GO:0007155">
    <property type="term" value="P:cell adhesion"/>
    <property type="evidence" value="ECO:0007669"/>
    <property type="project" value="UniProtKB-KW"/>
</dbReference>
<dbReference type="PROSITE" id="PS51257">
    <property type="entry name" value="PROKAR_LIPOPROTEIN"/>
    <property type="match status" value="1"/>
</dbReference>
<organism evidence="17">
    <name type="scientific">Porphyromonas gingivalis</name>
    <name type="common">Bacteroides gingivalis</name>
    <dbReference type="NCBI Taxonomy" id="837"/>
    <lineage>
        <taxon>Bacteria</taxon>
        <taxon>Pseudomonadati</taxon>
        <taxon>Bacteroidota</taxon>
        <taxon>Bacteroidia</taxon>
        <taxon>Bacteroidales</taxon>
        <taxon>Porphyromonadaceae</taxon>
        <taxon>Porphyromonas</taxon>
    </lineage>
</organism>
<keyword evidence="10" id="KW-0281">Fimbrium</keyword>
<keyword evidence="5" id="KW-0130">Cell adhesion</keyword>
<keyword evidence="11" id="KW-0449">Lipoprotein</keyword>
<evidence type="ECO:0000256" key="5">
    <source>
        <dbReference type="ARBA" id="ARBA00022889"/>
    </source>
</evidence>
<dbReference type="PRINTS" id="PR01737">
    <property type="entry name" value="FIMBRILLIN"/>
</dbReference>
<proteinExistence type="inferred from homology"/>
<evidence type="ECO:0000256" key="10">
    <source>
        <dbReference type="ARBA" id="ARBA00023263"/>
    </source>
</evidence>
<comment type="function">
    <text evidence="13">Structural subunit of the major fimbriae. These long, filamentous pili are attached to the cell surface; they mediate biofilm formation, adhesion onto host cells and onto other bacteria that are part of the oral microbiome. They play an important role in the invasion of periodontal tissues. Fimbriae and their constituents are major virulence factors. FimA proteins from different strains have highly divergent sequences, and this has been used for classification. The sequence-based classification correlates with pathogenicity.</text>
</comment>
<keyword evidence="4 14" id="KW-0732">Signal</keyword>
<comment type="subcellular location">
    <subcellularLocation>
        <location evidence="1">Cell outer membrane</location>
    </subcellularLocation>
    <subcellularLocation>
        <location evidence="2">Fimbrium</location>
    </subcellularLocation>
</comment>
<dbReference type="FunFam" id="2.60.40.2580:FF:000001">
    <property type="entry name" value="Major fimbrium subunit FimA type-2"/>
    <property type="match status" value="1"/>
</dbReference>
<dbReference type="FunFam" id="2.60.40.3690:FF:000001">
    <property type="entry name" value="Major fimbrium subunit FimA type-4"/>
    <property type="match status" value="1"/>
</dbReference>
<dbReference type="Gene3D" id="2.60.40.3690">
    <property type="match status" value="1"/>
</dbReference>
<dbReference type="AlphaFoldDB" id="R4WWD6"/>
<dbReference type="InterPro" id="IPR029141">
    <property type="entry name" value="FimA_N"/>
</dbReference>
<dbReference type="InterPro" id="IPR053878">
    <property type="entry name" value="FimA_C"/>
</dbReference>